<dbReference type="Pfam" id="PF11905">
    <property type="entry name" value="DUF3425"/>
    <property type="match status" value="1"/>
</dbReference>
<feature type="compositionally biased region" description="Basic residues" evidence="1">
    <location>
        <begin position="25"/>
        <end position="42"/>
    </location>
</feature>
<protein>
    <recommendedName>
        <fullName evidence="4">BZIP domain-containing protein</fullName>
    </recommendedName>
</protein>
<evidence type="ECO:0000313" key="3">
    <source>
        <dbReference type="Proteomes" id="UP000664132"/>
    </source>
</evidence>
<keyword evidence="3" id="KW-1185">Reference proteome</keyword>
<dbReference type="CDD" id="cd14688">
    <property type="entry name" value="bZIP_YAP"/>
    <property type="match status" value="1"/>
</dbReference>
<comment type="caution">
    <text evidence="2">The sequence shown here is derived from an EMBL/GenBank/DDBJ whole genome shotgun (WGS) entry which is preliminary data.</text>
</comment>
<dbReference type="PANTHER" id="PTHR37012">
    <property type="entry name" value="B-ZIP TRANSCRIPTION FACTOR (EUROFUNG)-RELATED"/>
    <property type="match status" value="1"/>
</dbReference>
<dbReference type="InterPro" id="IPR021833">
    <property type="entry name" value="DUF3425"/>
</dbReference>
<name>A0A8H8BW27_9HELO</name>
<gene>
    <name evidence="2" type="ORF">IFR04_000936</name>
</gene>
<evidence type="ECO:0000313" key="2">
    <source>
        <dbReference type="EMBL" id="KAG4425992.1"/>
    </source>
</evidence>
<dbReference type="EMBL" id="JAFJYH010000006">
    <property type="protein sequence ID" value="KAG4425992.1"/>
    <property type="molecule type" value="Genomic_DNA"/>
</dbReference>
<proteinExistence type="predicted"/>
<dbReference type="OrthoDB" id="2985014at2759"/>
<dbReference type="AlphaFoldDB" id="A0A8H8BW27"/>
<feature type="compositionally biased region" description="Polar residues" evidence="1">
    <location>
        <begin position="89"/>
        <end position="106"/>
    </location>
</feature>
<dbReference type="Proteomes" id="UP000664132">
    <property type="component" value="Unassembled WGS sequence"/>
</dbReference>
<dbReference type="PANTHER" id="PTHR37012:SF7">
    <property type="entry name" value="B-ZIP TRANSCRIPTION FACTOR (EUROFUNG)-RELATED"/>
    <property type="match status" value="1"/>
</dbReference>
<evidence type="ECO:0000256" key="1">
    <source>
        <dbReference type="SAM" id="MobiDB-lite"/>
    </source>
</evidence>
<evidence type="ECO:0008006" key="4">
    <source>
        <dbReference type="Google" id="ProtNLM"/>
    </source>
</evidence>
<accession>A0A8H8BW27</accession>
<feature type="region of interest" description="Disordered" evidence="1">
    <location>
        <begin position="1"/>
        <end position="42"/>
    </location>
</feature>
<reference evidence="2" key="1">
    <citation type="submission" date="2021-02" db="EMBL/GenBank/DDBJ databases">
        <title>Genome sequence Cadophora malorum strain M34.</title>
        <authorList>
            <person name="Stefanovic E."/>
            <person name="Vu D."/>
            <person name="Scully C."/>
            <person name="Dijksterhuis J."/>
            <person name="Roader J."/>
            <person name="Houbraken J."/>
        </authorList>
    </citation>
    <scope>NUCLEOTIDE SEQUENCE</scope>
    <source>
        <strain evidence="2">M34</strain>
    </source>
</reference>
<sequence>MSFREPGSKPKPWSTGRVLTEEQRRRKREVNRLSQRRRKNKIAQRVEHLETQLSNLLDSSASTSPTNPAFQSICDEPIPKVEQVLTEPASDSSGCQQNLLPASPRTSDAFHPLSPLSRMQYLPPYYHMKMHDNYIDSCLRLTLPITPPVAATFAKLRTSARSEIITTFCQHLNKSIAALPNTIICSNDLQNQNMLIRAVLYGWSVTETLPRLCPLWKILQHVDMSLFKETPAIERFVLLRHIHMMMLYKTGALGSRQLPPWYRYRPAQLLYEHHPSIDYLGWPGLRERLVLSSAIRMTDQFWAMFGSCFRFEWPYTINACYETDAGTGMLRYSPLFDVESLNIDSCRMTSQFFEAFPEMADDIRIASSEPLQIFGLDELDSVDNMGFNGIGGPVGEHTQLISPNCSTFDSGSMNAFVVPPT</sequence>
<organism evidence="2 3">
    <name type="scientific">Cadophora malorum</name>
    <dbReference type="NCBI Taxonomy" id="108018"/>
    <lineage>
        <taxon>Eukaryota</taxon>
        <taxon>Fungi</taxon>
        <taxon>Dikarya</taxon>
        <taxon>Ascomycota</taxon>
        <taxon>Pezizomycotina</taxon>
        <taxon>Leotiomycetes</taxon>
        <taxon>Helotiales</taxon>
        <taxon>Ploettnerulaceae</taxon>
        <taxon>Cadophora</taxon>
    </lineage>
</organism>
<feature type="region of interest" description="Disordered" evidence="1">
    <location>
        <begin position="86"/>
        <end position="106"/>
    </location>
</feature>